<evidence type="ECO:0000259" key="11">
    <source>
        <dbReference type="Pfam" id="PF22782"/>
    </source>
</evidence>
<keyword evidence="8" id="KW-0131">Cell cycle</keyword>
<keyword evidence="5" id="KW-0507">mRNA processing</keyword>
<keyword evidence="6" id="KW-0508">mRNA splicing</keyword>
<dbReference type="InterPro" id="IPR053822">
    <property type="entry name" value="SDE2-like_dom"/>
</dbReference>
<evidence type="ECO:0008006" key="14">
    <source>
        <dbReference type="Google" id="ProtNLM"/>
    </source>
</evidence>
<feature type="compositionally biased region" description="Polar residues" evidence="9">
    <location>
        <begin position="135"/>
        <end position="144"/>
    </location>
</feature>
<feature type="region of interest" description="Disordered" evidence="9">
    <location>
        <begin position="212"/>
        <end position="307"/>
    </location>
</feature>
<evidence type="ECO:0000256" key="9">
    <source>
        <dbReference type="SAM" id="MobiDB-lite"/>
    </source>
</evidence>
<keyword evidence="7" id="KW-0539">Nucleus</keyword>
<dbReference type="RefSeq" id="XP_064663620.1">
    <property type="nucleotide sequence ID" value="XM_064797386.1"/>
</dbReference>
<comment type="subcellular location">
    <subcellularLocation>
        <location evidence="2">Cytoplasm</location>
    </subcellularLocation>
    <subcellularLocation>
        <location evidence="1">Nucleus</location>
    </subcellularLocation>
</comment>
<keyword evidence="4" id="KW-0963">Cytoplasm</keyword>
<name>A0AAV9PPY3_9PEZI</name>
<accession>A0AAV9PPY3</accession>
<dbReference type="PANTHER" id="PTHR12786">
    <property type="entry name" value="SPLICING FACTOR SF3A-RELATED"/>
    <property type="match status" value="1"/>
</dbReference>
<dbReference type="InterPro" id="IPR051421">
    <property type="entry name" value="RNA_Proc_DNA_Dmg_Regulator"/>
</dbReference>
<evidence type="ECO:0000256" key="7">
    <source>
        <dbReference type="ARBA" id="ARBA00023242"/>
    </source>
</evidence>
<evidence type="ECO:0000256" key="4">
    <source>
        <dbReference type="ARBA" id="ARBA00022490"/>
    </source>
</evidence>
<feature type="region of interest" description="Disordered" evidence="9">
    <location>
        <begin position="119"/>
        <end position="148"/>
    </location>
</feature>
<feature type="domain" description="SDE2-like" evidence="11">
    <location>
        <begin position="110"/>
        <end position="227"/>
    </location>
</feature>
<evidence type="ECO:0000256" key="3">
    <source>
        <dbReference type="ARBA" id="ARBA00008726"/>
    </source>
</evidence>
<evidence type="ECO:0000313" key="12">
    <source>
        <dbReference type="EMBL" id="KAK5174982.1"/>
    </source>
</evidence>
<sequence length="321" mass="34788">MATTLISQSLPAMRHAHESASSDRTVTILLTTFAGLGLPRTLSLPVSASTSVQDVLQSIHNRLPNVNHTLIITTTDNKQLLSSSTEPVSTLLSSRSDAFLPLRLSARLCGGKGGFGSQLRAAGGRMSSRKKRDQNQNTNGSNRNLDGRRLRVVDEVRNVSKFMAGQKGEAERAEAEKKSAREAYYDKMTKQLELVGSGKFGGDKGKLDEEYVESKKQAEEQTQLAVRNYYAKQNNEEAERKEKSASKTSKEDNASDSGVEVESASAGPSEKAVAQRVEAAAAVSLWGWDEDEDDSEDEAEAYTAPMPETAFIGKGKAPVMV</sequence>
<feature type="domain" description="Sde2 ubiquitin" evidence="10">
    <location>
        <begin position="26"/>
        <end position="109"/>
    </location>
</feature>
<evidence type="ECO:0000256" key="8">
    <source>
        <dbReference type="ARBA" id="ARBA00023306"/>
    </source>
</evidence>
<comment type="caution">
    <text evidence="12">The sequence shown here is derived from an EMBL/GenBank/DDBJ whole genome shotgun (WGS) entry which is preliminary data.</text>
</comment>
<evidence type="ECO:0000256" key="1">
    <source>
        <dbReference type="ARBA" id="ARBA00004123"/>
    </source>
</evidence>
<dbReference type="GO" id="GO:0006397">
    <property type="term" value="P:mRNA processing"/>
    <property type="evidence" value="ECO:0007669"/>
    <property type="project" value="UniProtKB-KW"/>
</dbReference>
<comment type="similarity">
    <text evidence="3">Belongs to the SDE2 family.</text>
</comment>
<feature type="compositionally biased region" description="Low complexity" evidence="9">
    <location>
        <begin position="272"/>
        <end position="283"/>
    </location>
</feature>
<dbReference type="GeneID" id="89921470"/>
<evidence type="ECO:0000256" key="2">
    <source>
        <dbReference type="ARBA" id="ARBA00004496"/>
    </source>
</evidence>
<dbReference type="GO" id="GO:0008380">
    <property type="term" value="P:RNA splicing"/>
    <property type="evidence" value="ECO:0007669"/>
    <property type="project" value="UniProtKB-KW"/>
</dbReference>
<evidence type="ECO:0000256" key="6">
    <source>
        <dbReference type="ARBA" id="ARBA00023187"/>
    </source>
</evidence>
<dbReference type="EMBL" id="JAVRRT010000001">
    <property type="protein sequence ID" value="KAK5174982.1"/>
    <property type="molecule type" value="Genomic_DNA"/>
</dbReference>
<feature type="compositionally biased region" description="Basic and acidic residues" evidence="9">
    <location>
        <begin position="234"/>
        <end position="253"/>
    </location>
</feature>
<dbReference type="Pfam" id="PF13019">
    <property type="entry name" value="Sde2_N_Ubi_yeast"/>
    <property type="match status" value="1"/>
</dbReference>
<organism evidence="12 13">
    <name type="scientific">Saxophila tyrrhenica</name>
    <dbReference type="NCBI Taxonomy" id="1690608"/>
    <lineage>
        <taxon>Eukaryota</taxon>
        <taxon>Fungi</taxon>
        <taxon>Dikarya</taxon>
        <taxon>Ascomycota</taxon>
        <taxon>Pezizomycotina</taxon>
        <taxon>Dothideomycetes</taxon>
        <taxon>Dothideomycetidae</taxon>
        <taxon>Mycosphaerellales</taxon>
        <taxon>Extremaceae</taxon>
        <taxon>Saxophila</taxon>
    </lineage>
</organism>
<reference evidence="12 13" key="1">
    <citation type="submission" date="2023-08" db="EMBL/GenBank/DDBJ databases">
        <title>Black Yeasts Isolated from many extreme environments.</title>
        <authorList>
            <person name="Coleine C."/>
            <person name="Stajich J.E."/>
            <person name="Selbmann L."/>
        </authorList>
    </citation>
    <scope>NUCLEOTIDE SEQUENCE [LARGE SCALE GENOMIC DNA]</scope>
    <source>
        <strain evidence="12 13">CCFEE 5935</strain>
    </source>
</reference>
<dbReference type="InterPro" id="IPR024974">
    <property type="entry name" value="Sde2_N"/>
</dbReference>
<dbReference type="Proteomes" id="UP001337655">
    <property type="component" value="Unassembled WGS sequence"/>
</dbReference>
<dbReference type="Pfam" id="PF22782">
    <property type="entry name" value="SDE2"/>
    <property type="match status" value="1"/>
</dbReference>
<protein>
    <recommendedName>
        <fullName evidence="14">Sde2 N-terminal ubiquitin domain-containing protein</fullName>
    </recommendedName>
</protein>
<dbReference type="GO" id="GO:0005737">
    <property type="term" value="C:cytoplasm"/>
    <property type="evidence" value="ECO:0007669"/>
    <property type="project" value="UniProtKB-SubCell"/>
</dbReference>
<gene>
    <name evidence="12" type="ORF">LTR77_000118</name>
</gene>
<feature type="compositionally biased region" description="Acidic residues" evidence="9">
    <location>
        <begin position="288"/>
        <end position="300"/>
    </location>
</feature>
<evidence type="ECO:0000256" key="5">
    <source>
        <dbReference type="ARBA" id="ARBA00022664"/>
    </source>
</evidence>
<keyword evidence="13" id="KW-1185">Reference proteome</keyword>
<proteinExistence type="inferred from homology"/>
<dbReference type="GO" id="GO:0005634">
    <property type="term" value="C:nucleus"/>
    <property type="evidence" value="ECO:0007669"/>
    <property type="project" value="UniProtKB-SubCell"/>
</dbReference>
<dbReference type="PANTHER" id="PTHR12786:SF1">
    <property type="entry name" value="SPLICING REGULATOR SDE2"/>
    <property type="match status" value="1"/>
</dbReference>
<evidence type="ECO:0000313" key="13">
    <source>
        <dbReference type="Proteomes" id="UP001337655"/>
    </source>
</evidence>
<evidence type="ECO:0000259" key="10">
    <source>
        <dbReference type="Pfam" id="PF13019"/>
    </source>
</evidence>
<dbReference type="AlphaFoldDB" id="A0AAV9PPY3"/>